<dbReference type="Proteomes" id="UP000887116">
    <property type="component" value="Unassembled WGS sequence"/>
</dbReference>
<reference evidence="1" key="1">
    <citation type="submission" date="2020-07" db="EMBL/GenBank/DDBJ databases">
        <title>Multicomponent nature underlies the extraordinary mechanical properties of spider dragline silk.</title>
        <authorList>
            <person name="Kono N."/>
            <person name="Nakamura H."/>
            <person name="Mori M."/>
            <person name="Yoshida Y."/>
            <person name="Ohtoshi R."/>
            <person name="Malay A.D."/>
            <person name="Moran D.A.P."/>
            <person name="Tomita M."/>
            <person name="Numata K."/>
            <person name="Arakawa K."/>
        </authorList>
    </citation>
    <scope>NUCLEOTIDE SEQUENCE</scope>
</reference>
<proteinExistence type="predicted"/>
<gene>
    <name evidence="1" type="primary">AVEN_79297_1</name>
    <name evidence="1" type="ORF">TNCT_89471</name>
</gene>
<name>A0A8X6IC50_TRICU</name>
<dbReference type="PANTHER" id="PTHR47331">
    <property type="entry name" value="PHD-TYPE DOMAIN-CONTAINING PROTEIN"/>
    <property type="match status" value="1"/>
</dbReference>
<sequence>MSVQDRNNKIKYLNLCFNCLGHHLIKNCVKLNKKCKFCNTNHNSLLCNASVPRQVTNETNRNFPSPQSSSGVIHDRSVATSLKPYTPTTACLYNEVLERSVLLSTAKVKVQSTAGVWVLMTAILDSGSQQSLCSFQAANVLGLKKQDFCATIAVPEITGCVPTQPFDLTKMNLPQNIIYADAEFNIPKQIDILLGGEIFYELLKNKQIKLHDNSIILQDSVFGYIVTGSIQNDQSSYYFCNFIQDQVDKNLTKFWDLEAIGIKEESSSNPNDQAMQHFKSSVRFNSGRYEVGFPWKRDKQELNDNFSVAENRAKSLAKRFIRDPTLFKQYFEILKEYESQG</sequence>
<keyword evidence="2" id="KW-1185">Reference proteome</keyword>
<evidence type="ECO:0000313" key="2">
    <source>
        <dbReference type="Proteomes" id="UP000887116"/>
    </source>
</evidence>
<dbReference type="OrthoDB" id="6433130at2759"/>
<organism evidence="1 2">
    <name type="scientific">Trichonephila clavata</name>
    <name type="common">Joro spider</name>
    <name type="synonym">Nephila clavata</name>
    <dbReference type="NCBI Taxonomy" id="2740835"/>
    <lineage>
        <taxon>Eukaryota</taxon>
        <taxon>Metazoa</taxon>
        <taxon>Ecdysozoa</taxon>
        <taxon>Arthropoda</taxon>
        <taxon>Chelicerata</taxon>
        <taxon>Arachnida</taxon>
        <taxon>Araneae</taxon>
        <taxon>Araneomorphae</taxon>
        <taxon>Entelegynae</taxon>
        <taxon>Araneoidea</taxon>
        <taxon>Nephilidae</taxon>
        <taxon>Trichonephila</taxon>
    </lineage>
</organism>
<dbReference type="EMBL" id="BMAO01027740">
    <property type="protein sequence ID" value="GFR19354.1"/>
    <property type="molecule type" value="Genomic_DNA"/>
</dbReference>
<accession>A0A8X6IC50</accession>
<comment type="caution">
    <text evidence="1">The sequence shown here is derived from an EMBL/GenBank/DDBJ whole genome shotgun (WGS) entry which is preliminary data.</text>
</comment>
<dbReference type="PANTHER" id="PTHR47331:SF1">
    <property type="entry name" value="GAG-LIKE PROTEIN"/>
    <property type="match status" value="1"/>
</dbReference>
<evidence type="ECO:0000313" key="1">
    <source>
        <dbReference type="EMBL" id="GFR19354.1"/>
    </source>
</evidence>
<dbReference type="AlphaFoldDB" id="A0A8X6IC50"/>
<protein>
    <submittedName>
        <fullName evidence="1">DUF1758 domain-containing protein</fullName>
    </submittedName>
</protein>